<protein>
    <submittedName>
        <fullName evidence="1">Uncharacterized protein</fullName>
    </submittedName>
</protein>
<organism evidence="1">
    <name type="scientific">Arundo donax</name>
    <name type="common">Giant reed</name>
    <name type="synonym">Donax arundinaceus</name>
    <dbReference type="NCBI Taxonomy" id="35708"/>
    <lineage>
        <taxon>Eukaryota</taxon>
        <taxon>Viridiplantae</taxon>
        <taxon>Streptophyta</taxon>
        <taxon>Embryophyta</taxon>
        <taxon>Tracheophyta</taxon>
        <taxon>Spermatophyta</taxon>
        <taxon>Magnoliopsida</taxon>
        <taxon>Liliopsida</taxon>
        <taxon>Poales</taxon>
        <taxon>Poaceae</taxon>
        <taxon>PACMAD clade</taxon>
        <taxon>Arundinoideae</taxon>
        <taxon>Arundineae</taxon>
        <taxon>Arundo</taxon>
    </lineage>
</organism>
<name>A0A0A9DCM8_ARUDO</name>
<dbReference type="EMBL" id="GBRH01216398">
    <property type="protein sequence ID" value="JAD81497.1"/>
    <property type="molecule type" value="Transcribed_RNA"/>
</dbReference>
<dbReference type="AlphaFoldDB" id="A0A0A9DCM8"/>
<sequence length="49" mass="5513">MPFSIWLLCWDSFCHPCGLCLSKISECQCQPSIHGVLSRFRSMAMASFG</sequence>
<proteinExistence type="predicted"/>
<reference evidence="1" key="2">
    <citation type="journal article" date="2015" name="Data Brief">
        <title>Shoot transcriptome of the giant reed, Arundo donax.</title>
        <authorList>
            <person name="Barrero R.A."/>
            <person name="Guerrero F.D."/>
            <person name="Moolhuijzen P."/>
            <person name="Goolsby J.A."/>
            <person name="Tidwell J."/>
            <person name="Bellgard S.E."/>
            <person name="Bellgard M.I."/>
        </authorList>
    </citation>
    <scope>NUCLEOTIDE SEQUENCE</scope>
    <source>
        <tissue evidence="1">Shoot tissue taken approximately 20 cm above the soil surface</tissue>
    </source>
</reference>
<reference evidence="1" key="1">
    <citation type="submission" date="2014-09" db="EMBL/GenBank/DDBJ databases">
        <authorList>
            <person name="Magalhaes I.L.F."/>
            <person name="Oliveira U."/>
            <person name="Santos F.R."/>
            <person name="Vidigal T.H.D.A."/>
            <person name="Brescovit A.D."/>
            <person name="Santos A.J."/>
        </authorList>
    </citation>
    <scope>NUCLEOTIDE SEQUENCE</scope>
    <source>
        <tissue evidence="1">Shoot tissue taken approximately 20 cm above the soil surface</tissue>
    </source>
</reference>
<accession>A0A0A9DCM8</accession>
<evidence type="ECO:0000313" key="1">
    <source>
        <dbReference type="EMBL" id="JAD81497.1"/>
    </source>
</evidence>